<dbReference type="GO" id="GO:0008716">
    <property type="term" value="F:D-alanine-D-alanine ligase activity"/>
    <property type="evidence" value="ECO:0007669"/>
    <property type="project" value="InterPro"/>
</dbReference>
<evidence type="ECO:0000256" key="1">
    <source>
        <dbReference type="ARBA" id="ARBA00010871"/>
    </source>
</evidence>
<dbReference type="Gene3D" id="3.30.470.20">
    <property type="entry name" value="ATP-grasp fold, B domain"/>
    <property type="match status" value="1"/>
</dbReference>
<dbReference type="SUPFAM" id="SSF52440">
    <property type="entry name" value="PreATP-grasp domain"/>
    <property type="match status" value="1"/>
</dbReference>
<dbReference type="Proteomes" id="UP000237040">
    <property type="component" value="Unassembled WGS sequence"/>
</dbReference>
<dbReference type="PANTHER" id="PTHR23132">
    <property type="entry name" value="D-ALANINE--D-ALANINE LIGASE"/>
    <property type="match status" value="1"/>
</dbReference>
<dbReference type="InterPro" id="IPR013815">
    <property type="entry name" value="ATP_grasp_subdomain_1"/>
</dbReference>
<keyword evidence="3" id="KW-0961">Cell wall biogenesis/degradation</keyword>
<reference evidence="6 7" key="1">
    <citation type="submission" date="2018-01" db="EMBL/GenBank/DDBJ databases">
        <title>Metagenomic assembled genomes from two thermal pools in the Uzon Caldera, Kamchatka, Russia.</title>
        <authorList>
            <person name="Wilkins L."/>
            <person name="Ettinger C."/>
        </authorList>
    </citation>
    <scope>NUCLEOTIDE SEQUENCE [LARGE SCALE GENOMIC DNA]</scope>
    <source>
        <strain evidence="6">ZAV-07</strain>
    </source>
</reference>
<dbReference type="GO" id="GO:0046872">
    <property type="term" value="F:metal ion binding"/>
    <property type="evidence" value="ECO:0007669"/>
    <property type="project" value="InterPro"/>
</dbReference>
<comment type="caution">
    <text evidence="6">The sequence shown here is derived from an EMBL/GenBank/DDBJ whole genome shotgun (WGS) entry which is preliminary data.</text>
</comment>
<dbReference type="PROSITE" id="PS50975">
    <property type="entry name" value="ATP_GRASP"/>
    <property type="match status" value="1"/>
</dbReference>
<dbReference type="GO" id="GO:0005524">
    <property type="term" value="F:ATP binding"/>
    <property type="evidence" value="ECO:0007669"/>
    <property type="project" value="UniProtKB-UniRule"/>
</dbReference>
<evidence type="ECO:0000256" key="4">
    <source>
        <dbReference type="PROSITE-ProRule" id="PRU00409"/>
    </source>
</evidence>
<evidence type="ECO:0000259" key="5">
    <source>
        <dbReference type="PROSITE" id="PS50975"/>
    </source>
</evidence>
<dbReference type="AlphaFoldDB" id="A0A2J6WF86"/>
<protein>
    <submittedName>
        <fullName evidence="6">D-alanine--D-alanine ligase</fullName>
    </submittedName>
</protein>
<dbReference type="InterPro" id="IPR011761">
    <property type="entry name" value="ATP-grasp"/>
</dbReference>
<dbReference type="EMBL" id="PNIL01000024">
    <property type="protein sequence ID" value="PMP68241.1"/>
    <property type="molecule type" value="Genomic_DNA"/>
</dbReference>
<evidence type="ECO:0000313" key="6">
    <source>
        <dbReference type="EMBL" id="PMP68241.1"/>
    </source>
</evidence>
<dbReference type="PANTHER" id="PTHR23132:SF23">
    <property type="entry name" value="D-ALANINE--D-ALANINE LIGASE B"/>
    <property type="match status" value="1"/>
</dbReference>
<dbReference type="Gene3D" id="3.30.1490.20">
    <property type="entry name" value="ATP-grasp fold, A domain"/>
    <property type="match status" value="1"/>
</dbReference>
<feature type="domain" description="ATP-grasp" evidence="5">
    <location>
        <begin position="107"/>
        <end position="321"/>
    </location>
</feature>
<keyword evidence="2 6" id="KW-0436">Ligase</keyword>
<dbReference type="Gene3D" id="3.40.50.20">
    <property type="match status" value="1"/>
</dbReference>
<evidence type="ECO:0000256" key="2">
    <source>
        <dbReference type="ARBA" id="ARBA00022598"/>
    </source>
</evidence>
<keyword evidence="4" id="KW-0067">ATP-binding</keyword>
<gene>
    <name evidence="6" type="ORF">C0189_01520</name>
</gene>
<dbReference type="GO" id="GO:0071555">
    <property type="term" value="P:cell wall organization"/>
    <property type="evidence" value="ECO:0007669"/>
    <property type="project" value="UniProtKB-KW"/>
</dbReference>
<dbReference type="InterPro" id="IPR016185">
    <property type="entry name" value="PreATP-grasp_dom_sf"/>
</dbReference>
<dbReference type="InterPro" id="IPR011095">
    <property type="entry name" value="Dala_Dala_lig_C"/>
</dbReference>
<sequence length="335" mass="38256">MKVGITFNLRKTFSERDSVFDSPKTIEDVKLALTSLGHRVKLYEADSETLFYMLKLDRPQIVFNMAEGRYGIFGESFVPALLDELRIPYTGSGVQGTLVAVNKVFTKLILQSVGINVPKLYQVVNTLKEEIAQIDKFPVIVKPVFEGASIGIKSNSICYTKDEVEKVVYKLKERLGNRPIMIEEFIEGNEITVGVMGNFPPKALPPMEIDFSPLNKRELNATNGIQTFTFKANYSEKANYYLPARFPSYINTQIQEMAVKAFQILGLRDIARFDVRVDKNFTPYFIEVNAVVGLEKEHSDFPRMYRMLGKDYNDLIKDILDNALERVKNNVRINY</sequence>
<evidence type="ECO:0000313" key="7">
    <source>
        <dbReference type="Proteomes" id="UP000237040"/>
    </source>
</evidence>
<accession>A0A2J6WF86</accession>
<keyword evidence="4" id="KW-0547">Nucleotide-binding</keyword>
<dbReference type="Pfam" id="PF07478">
    <property type="entry name" value="Dala_Dala_lig_C"/>
    <property type="match status" value="1"/>
</dbReference>
<evidence type="ECO:0000256" key="3">
    <source>
        <dbReference type="ARBA" id="ARBA00023316"/>
    </source>
</evidence>
<comment type="similarity">
    <text evidence="1">Belongs to the D-alanine--D-alanine ligase family.</text>
</comment>
<name>A0A2J6WF86_9BACT</name>
<dbReference type="RefSeq" id="WP_424586946.1">
    <property type="nucleotide sequence ID" value="NZ_JBNARP010000024.1"/>
</dbReference>
<organism evidence="6 7">
    <name type="scientific">Caldisericum exile</name>
    <dbReference type="NCBI Taxonomy" id="693075"/>
    <lineage>
        <taxon>Bacteria</taxon>
        <taxon>Pseudomonadati</taxon>
        <taxon>Caldisericota/Cryosericota group</taxon>
        <taxon>Caldisericota</taxon>
        <taxon>Caldisericia</taxon>
        <taxon>Caldisericales</taxon>
        <taxon>Caldisericaceae</taxon>
        <taxon>Caldisericum</taxon>
    </lineage>
</organism>
<dbReference type="SUPFAM" id="SSF56059">
    <property type="entry name" value="Glutathione synthetase ATP-binding domain-like"/>
    <property type="match status" value="1"/>
</dbReference>
<proteinExistence type="inferred from homology"/>